<gene>
    <name evidence="2" type="ORF">ECRASSUSDP1_LOCUS26694</name>
</gene>
<keyword evidence="3" id="KW-1185">Reference proteome</keyword>
<dbReference type="EMBL" id="CAMPGE010027526">
    <property type="protein sequence ID" value="CAI2385146.1"/>
    <property type="molecule type" value="Genomic_DNA"/>
</dbReference>
<evidence type="ECO:0000256" key="1">
    <source>
        <dbReference type="SAM" id="MobiDB-lite"/>
    </source>
</evidence>
<dbReference type="Proteomes" id="UP001295684">
    <property type="component" value="Unassembled WGS sequence"/>
</dbReference>
<accession>A0AAD2DA56</accession>
<protein>
    <submittedName>
        <fullName evidence="2">Uncharacterized protein</fullName>
    </submittedName>
</protein>
<dbReference type="AlphaFoldDB" id="A0AAD2DA56"/>
<proteinExistence type="predicted"/>
<evidence type="ECO:0000313" key="3">
    <source>
        <dbReference type="Proteomes" id="UP001295684"/>
    </source>
</evidence>
<evidence type="ECO:0000313" key="2">
    <source>
        <dbReference type="EMBL" id="CAI2385146.1"/>
    </source>
</evidence>
<reference evidence="2" key="1">
    <citation type="submission" date="2023-07" db="EMBL/GenBank/DDBJ databases">
        <authorList>
            <consortium name="AG Swart"/>
            <person name="Singh M."/>
            <person name="Singh A."/>
            <person name="Seah K."/>
            <person name="Emmerich C."/>
        </authorList>
    </citation>
    <scope>NUCLEOTIDE SEQUENCE</scope>
    <source>
        <strain evidence="2">DP1</strain>
    </source>
</reference>
<name>A0AAD2DA56_EUPCR</name>
<sequence>MESMDTAAEGNKAQVISQEKSLQEETKSQDNAICENILRKLSLIQILVDFSNSNSEKDLLKGQFYLNFKDAKYENLARNFKSQKCCDIDQFILKMSKSKNKDFVDFLRSSFPNRTNYLSVWAYSGMCLDRSNYFNLLISLSSRVFHTVEFESLDLHLRQLKRLIAAYRHVRVLKLSTCKLGVPNVPDFSKTLTRCRIQSLWLLFTGGSYSSDYMSNINQFKNLIQGLVSSPDLRLSLRKVHIKGCVMEKDKIEKIFVEHKFRKVKVIGGK</sequence>
<feature type="region of interest" description="Disordered" evidence="1">
    <location>
        <begin position="1"/>
        <end position="21"/>
    </location>
</feature>
<organism evidence="2 3">
    <name type="scientific">Euplotes crassus</name>
    <dbReference type="NCBI Taxonomy" id="5936"/>
    <lineage>
        <taxon>Eukaryota</taxon>
        <taxon>Sar</taxon>
        <taxon>Alveolata</taxon>
        <taxon>Ciliophora</taxon>
        <taxon>Intramacronucleata</taxon>
        <taxon>Spirotrichea</taxon>
        <taxon>Hypotrichia</taxon>
        <taxon>Euplotida</taxon>
        <taxon>Euplotidae</taxon>
        <taxon>Moneuplotes</taxon>
    </lineage>
</organism>
<comment type="caution">
    <text evidence="2">The sequence shown here is derived from an EMBL/GenBank/DDBJ whole genome shotgun (WGS) entry which is preliminary data.</text>
</comment>